<dbReference type="AlphaFoldDB" id="A0A0N8JVQ5"/>
<sequence>DGGTLLLFGPGALEVLERGWSTLTPLAVTTISFRYIHFNIIVPTFPSIRVKFPNLTHLIFFETDISRLPQLSALAQVSSLNQLTIHPEGNPVVGMVLWRPYLVYRLHHLNLQKVNDLEVTMDEVVSAKRIFGCLGLVAAKETPNCCLLRLLEGPRKHQLHFLLEGRTRRIGLNLQELHNSSKLLSESMGRALLTYPSWDARHESPDEGAVESAEKAEIAQQFLYDLVRRTSNITVKGETLHKLWPFLFVDMVRDCVLDMNDRPTYGQACLSRL</sequence>
<evidence type="ECO:0008006" key="3">
    <source>
        <dbReference type="Google" id="ProtNLM"/>
    </source>
</evidence>
<dbReference type="EMBL" id="JARO02013197">
    <property type="protein sequence ID" value="KPP58793.1"/>
    <property type="molecule type" value="Genomic_DNA"/>
</dbReference>
<protein>
    <recommendedName>
        <fullName evidence="3">Leucine-rich repeat-containing protein 49-like</fullName>
    </recommendedName>
</protein>
<dbReference type="SUPFAM" id="SSF52058">
    <property type="entry name" value="L domain-like"/>
    <property type="match status" value="1"/>
</dbReference>
<accession>A0A0N8JVQ5</accession>
<dbReference type="STRING" id="113540.ENSSFOP00015036704"/>
<evidence type="ECO:0000313" key="2">
    <source>
        <dbReference type="Proteomes" id="UP000034805"/>
    </source>
</evidence>
<name>A0A0N8JVQ5_SCLFO</name>
<reference evidence="1 2" key="1">
    <citation type="submission" date="2015-08" db="EMBL/GenBank/DDBJ databases">
        <title>The genome of the Asian arowana (Scleropages formosus).</title>
        <authorList>
            <person name="Tan M.H."/>
            <person name="Gan H.M."/>
            <person name="Croft L.J."/>
            <person name="Austin C.M."/>
        </authorList>
    </citation>
    <scope>NUCLEOTIDE SEQUENCE [LARGE SCALE GENOMIC DNA]</scope>
    <source>
        <strain evidence="1">Aro1</strain>
    </source>
</reference>
<organism evidence="1 2">
    <name type="scientific">Scleropages formosus</name>
    <name type="common">Asian bonytongue</name>
    <name type="synonym">Osteoglossum formosum</name>
    <dbReference type="NCBI Taxonomy" id="113540"/>
    <lineage>
        <taxon>Eukaryota</taxon>
        <taxon>Metazoa</taxon>
        <taxon>Chordata</taxon>
        <taxon>Craniata</taxon>
        <taxon>Vertebrata</taxon>
        <taxon>Euteleostomi</taxon>
        <taxon>Actinopterygii</taxon>
        <taxon>Neopterygii</taxon>
        <taxon>Teleostei</taxon>
        <taxon>Osteoglossocephala</taxon>
        <taxon>Osteoglossomorpha</taxon>
        <taxon>Osteoglossiformes</taxon>
        <taxon>Osteoglossidae</taxon>
        <taxon>Scleropages</taxon>
    </lineage>
</organism>
<gene>
    <name evidence="1" type="ORF">Z043_123349</name>
</gene>
<dbReference type="InterPro" id="IPR032675">
    <property type="entry name" value="LRR_dom_sf"/>
</dbReference>
<comment type="caution">
    <text evidence="1">The sequence shown here is derived from an EMBL/GenBank/DDBJ whole genome shotgun (WGS) entry which is preliminary data.</text>
</comment>
<proteinExistence type="predicted"/>
<dbReference type="Gene3D" id="3.80.10.10">
    <property type="entry name" value="Ribonuclease Inhibitor"/>
    <property type="match status" value="1"/>
</dbReference>
<dbReference type="Proteomes" id="UP000034805">
    <property type="component" value="Unassembled WGS sequence"/>
</dbReference>
<feature type="non-terminal residue" evidence="1">
    <location>
        <position position="1"/>
    </location>
</feature>
<evidence type="ECO:0000313" key="1">
    <source>
        <dbReference type="EMBL" id="KPP58793.1"/>
    </source>
</evidence>
<feature type="non-terminal residue" evidence="1">
    <location>
        <position position="273"/>
    </location>
</feature>